<dbReference type="Pfam" id="PF10127">
    <property type="entry name" value="RlaP"/>
    <property type="match status" value="1"/>
</dbReference>
<dbReference type="InterPro" id="IPR018775">
    <property type="entry name" value="RlaP"/>
</dbReference>
<dbReference type="PANTHER" id="PTHR34817">
    <property type="entry name" value="NUCLEOTIDYLTRANSFERASE"/>
    <property type="match status" value="1"/>
</dbReference>
<dbReference type="PANTHER" id="PTHR34817:SF1">
    <property type="entry name" value="NUCLEOTIDYLTRANSFERASE"/>
    <property type="match status" value="1"/>
</dbReference>
<evidence type="ECO:0000313" key="2">
    <source>
        <dbReference type="Proteomes" id="UP000193244"/>
    </source>
</evidence>
<dbReference type="AlphaFoldDB" id="A0A1X7JPQ2"/>
<keyword evidence="2" id="KW-1185">Reference proteome</keyword>
<protein>
    <recommendedName>
        <fullName evidence="3">Nucleotidyltransferase</fullName>
    </recommendedName>
</protein>
<dbReference type="EMBL" id="FXAY01000002">
    <property type="protein sequence ID" value="SMG30099.1"/>
    <property type="molecule type" value="Genomic_DNA"/>
</dbReference>
<evidence type="ECO:0008006" key="3">
    <source>
        <dbReference type="Google" id="ProtNLM"/>
    </source>
</evidence>
<proteinExistence type="predicted"/>
<sequence length="236" mass="25894">MIAPENVLLLGAVGSTAHGLASTESDRDLSGVFAHPTDALFTFDRPNDSVVTHDPDSALHEIEKFLRLALTSNPAALEVLWLDEYDVVTDSGRELIAIRESFLGTDSVRDAYLGYAKAQWKRACSRKSSIEHGNVGLDRRVHKGIRHTIRLLEQAQALLSTGRVAVAVADPHFYLNDLPVLSDDRLHELVRERLETVASMPSVLPDAPDRGAAEHLLRGIRYRFLQSDAPGTAGGR</sequence>
<dbReference type="RefSeq" id="WP_085484816.1">
    <property type="nucleotide sequence ID" value="NZ_FXAY01000002.1"/>
</dbReference>
<gene>
    <name evidence="1" type="ORF">SAMN06296010_1671</name>
</gene>
<accession>A0A1X7JPQ2</accession>
<dbReference type="Proteomes" id="UP000193244">
    <property type="component" value="Unassembled WGS sequence"/>
</dbReference>
<name>A0A1X7JPQ2_9MICO</name>
<evidence type="ECO:0000313" key="1">
    <source>
        <dbReference type="EMBL" id="SMG30099.1"/>
    </source>
</evidence>
<dbReference type="STRING" id="150121.SAMN06296010_1671"/>
<dbReference type="OrthoDB" id="243791at2"/>
<organism evidence="1 2">
    <name type="scientific">Agreia pratensis</name>
    <dbReference type="NCBI Taxonomy" id="150121"/>
    <lineage>
        <taxon>Bacteria</taxon>
        <taxon>Bacillati</taxon>
        <taxon>Actinomycetota</taxon>
        <taxon>Actinomycetes</taxon>
        <taxon>Micrococcales</taxon>
        <taxon>Microbacteriaceae</taxon>
        <taxon>Agreia</taxon>
    </lineage>
</organism>
<reference evidence="2" key="1">
    <citation type="submission" date="2017-04" db="EMBL/GenBank/DDBJ databases">
        <authorList>
            <person name="Varghese N."/>
            <person name="Submissions S."/>
        </authorList>
    </citation>
    <scope>NUCLEOTIDE SEQUENCE [LARGE SCALE GENOMIC DNA]</scope>
    <source>
        <strain evidence="2">VKM Ac-2510</strain>
    </source>
</reference>